<proteinExistence type="predicted"/>
<keyword evidence="2" id="KW-1185">Reference proteome</keyword>
<evidence type="ECO:0000313" key="2">
    <source>
        <dbReference type="Proteomes" id="UP001341840"/>
    </source>
</evidence>
<evidence type="ECO:0000313" key="1">
    <source>
        <dbReference type="EMBL" id="MED6200017.1"/>
    </source>
</evidence>
<sequence length="246" mass="28061">MARTRHLHRAGARLSLSWSLRNRVVWARHLGRAAAPPTENFLIKKGGRGRAMQRVWPRAPVVFQHPGISILQELRQVMLSNLGGRFNEITEVGYRFLSPQPNRRPVWMLVWLLNDEHVRVTFECHRRLMAETIMEFLVVTAEAGSPSVPQPGEPPDHLFMRPHSVLQNRLGKEWKQKLAAPISTQTILESLVLHLRAPMAMSVSRTRHLLDVPDISCPLLFQFLDLRMSLVSTSKLSLMPCGLVIQ</sequence>
<protein>
    <submittedName>
        <fullName evidence="1">Uncharacterized protein</fullName>
    </submittedName>
</protein>
<accession>A0ABU6XPQ7</accession>
<comment type="caution">
    <text evidence="1">The sequence shown here is derived from an EMBL/GenBank/DDBJ whole genome shotgun (WGS) entry which is preliminary data.</text>
</comment>
<dbReference type="Proteomes" id="UP001341840">
    <property type="component" value="Unassembled WGS sequence"/>
</dbReference>
<gene>
    <name evidence="1" type="ORF">PIB30_081243</name>
</gene>
<name>A0ABU6XPQ7_9FABA</name>
<organism evidence="1 2">
    <name type="scientific">Stylosanthes scabra</name>
    <dbReference type="NCBI Taxonomy" id="79078"/>
    <lineage>
        <taxon>Eukaryota</taxon>
        <taxon>Viridiplantae</taxon>
        <taxon>Streptophyta</taxon>
        <taxon>Embryophyta</taxon>
        <taxon>Tracheophyta</taxon>
        <taxon>Spermatophyta</taxon>
        <taxon>Magnoliopsida</taxon>
        <taxon>eudicotyledons</taxon>
        <taxon>Gunneridae</taxon>
        <taxon>Pentapetalae</taxon>
        <taxon>rosids</taxon>
        <taxon>fabids</taxon>
        <taxon>Fabales</taxon>
        <taxon>Fabaceae</taxon>
        <taxon>Papilionoideae</taxon>
        <taxon>50 kb inversion clade</taxon>
        <taxon>dalbergioids sensu lato</taxon>
        <taxon>Dalbergieae</taxon>
        <taxon>Pterocarpus clade</taxon>
        <taxon>Stylosanthes</taxon>
    </lineage>
</organism>
<dbReference type="EMBL" id="JASCZI010212657">
    <property type="protein sequence ID" value="MED6200017.1"/>
    <property type="molecule type" value="Genomic_DNA"/>
</dbReference>
<reference evidence="1 2" key="1">
    <citation type="journal article" date="2023" name="Plants (Basel)">
        <title>Bridging the Gap: Combining Genomics and Transcriptomics Approaches to Understand Stylosanthes scabra, an Orphan Legume from the Brazilian Caatinga.</title>
        <authorList>
            <person name="Ferreira-Neto J.R.C."/>
            <person name="da Silva M.D."/>
            <person name="Binneck E."/>
            <person name="de Melo N.F."/>
            <person name="da Silva R.H."/>
            <person name="de Melo A.L.T.M."/>
            <person name="Pandolfi V."/>
            <person name="Bustamante F.O."/>
            <person name="Brasileiro-Vidal A.C."/>
            <person name="Benko-Iseppon A.M."/>
        </authorList>
    </citation>
    <scope>NUCLEOTIDE SEQUENCE [LARGE SCALE GENOMIC DNA]</scope>
    <source>
        <tissue evidence="1">Leaves</tissue>
    </source>
</reference>